<dbReference type="InterPro" id="IPR011990">
    <property type="entry name" value="TPR-like_helical_dom_sf"/>
</dbReference>
<dbReference type="InterPro" id="IPR033985">
    <property type="entry name" value="SusD-like_N"/>
</dbReference>
<keyword evidence="3" id="KW-0732">Signal</keyword>
<evidence type="ECO:0000256" key="4">
    <source>
        <dbReference type="ARBA" id="ARBA00023136"/>
    </source>
</evidence>
<evidence type="ECO:0000259" key="7">
    <source>
        <dbReference type="Pfam" id="PF14322"/>
    </source>
</evidence>
<dbReference type="EMBL" id="JAKWBL010000002">
    <property type="protein sequence ID" value="MCH5598980.1"/>
    <property type="molecule type" value="Genomic_DNA"/>
</dbReference>
<evidence type="ECO:0000313" key="8">
    <source>
        <dbReference type="EMBL" id="MCH5598980.1"/>
    </source>
</evidence>
<dbReference type="Gene3D" id="1.25.40.390">
    <property type="match status" value="1"/>
</dbReference>
<gene>
    <name evidence="8" type="ORF">MKP09_14230</name>
</gene>
<sequence>MTEEEKRSSANQARFLRAYYYHELFRWFGPLVITTEPIDPFIFDSTKRENLKTTVDFIVNEFDALSQDGALPDRWEGSEYGRATKTAAMGYKARTLLYAASPLYQESGVTWAQAAQAALDLITYADSRSLHSLYVAPGEPNKNYSRYFNERANAENILVYLRDPTNDLYNLFPAFNPWNVNKELTTVPTQWLVDCYDMADGSEPIVGYNADNSPIINPASGYNEQDPYKNRDPRFYQTILYHGATWPNVNKGRATVDIRTPNNWGSGYFLVKYLDDRIDHRDGGTTSMNFIMMRYAEILLDYAEAINEAENNANARLMAVEQLNRIRERAGITNPLNAADFTQATLRERIRKERRIELCFEEHRFFDIRRWMIAKTVMNKPAIGITIRGGQFVRSRLDNRNYSDRMNLLPLPVDEVNNAPLIYQNPGY</sequence>
<dbReference type="InterPro" id="IPR012944">
    <property type="entry name" value="SusD_RagB_dom"/>
</dbReference>
<dbReference type="RefSeq" id="WP_240830641.1">
    <property type="nucleotide sequence ID" value="NZ_JAKWBL010000002.1"/>
</dbReference>
<evidence type="ECO:0000313" key="9">
    <source>
        <dbReference type="Proteomes" id="UP001202248"/>
    </source>
</evidence>
<evidence type="ECO:0000259" key="6">
    <source>
        <dbReference type="Pfam" id="PF07980"/>
    </source>
</evidence>
<reference evidence="8 9" key="1">
    <citation type="submission" date="2022-02" db="EMBL/GenBank/DDBJ databases">
        <authorList>
            <person name="Min J."/>
        </authorList>
    </citation>
    <scope>NUCLEOTIDE SEQUENCE [LARGE SCALE GENOMIC DNA]</scope>
    <source>
        <strain evidence="8 9">GR10-1</strain>
    </source>
</reference>
<comment type="caution">
    <text evidence="8">The sequence shown here is derived from an EMBL/GenBank/DDBJ whole genome shotgun (WGS) entry which is preliminary data.</text>
</comment>
<evidence type="ECO:0000256" key="3">
    <source>
        <dbReference type="ARBA" id="ARBA00022729"/>
    </source>
</evidence>
<keyword evidence="4" id="KW-0472">Membrane</keyword>
<comment type="similarity">
    <text evidence="2">Belongs to the SusD family.</text>
</comment>
<evidence type="ECO:0000256" key="1">
    <source>
        <dbReference type="ARBA" id="ARBA00004442"/>
    </source>
</evidence>
<keyword evidence="9" id="KW-1185">Reference proteome</keyword>
<feature type="domain" description="RagB/SusD" evidence="6">
    <location>
        <begin position="172"/>
        <end position="428"/>
    </location>
</feature>
<dbReference type="Pfam" id="PF07980">
    <property type="entry name" value="SusD_RagB"/>
    <property type="match status" value="1"/>
</dbReference>
<proteinExistence type="inferred from homology"/>
<organism evidence="8 9">
    <name type="scientific">Niabella ginsengisoli</name>
    <dbReference type="NCBI Taxonomy" id="522298"/>
    <lineage>
        <taxon>Bacteria</taxon>
        <taxon>Pseudomonadati</taxon>
        <taxon>Bacteroidota</taxon>
        <taxon>Chitinophagia</taxon>
        <taxon>Chitinophagales</taxon>
        <taxon>Chitinophagaceae</taxon>
        <taxon>Niabella</taxon>
    </lineage>
</organism>
<dbReference type="Pfam" id="PF14322">
    <property type="entry name" value="SusD-like_3"/>
    <property type="match status" value="1"/>
</dbReference>
<dbReference type="Proteomes" id="UP001202248">
    <property type="component" value="Unassembled WGS sequence"/>
</dbReference>
<accession>A0ABS9SKU6</accession>
<evidence type="ECO:0000256" key="2">
    <source>
        <dbReference type="ARBA" id="ARBA00006275"/>
    </source>
</evidence>
<evidence type="ECO:0000256" key="5">
    <source>
        <dbReference type="ARBA" id="ARBA00023237"/>
    </source>
</evidence>
<keyword evidence="5" id="KW-0998">Cell outer membrane</keyword>
<dbReference type="SUPFAM" id="SSF48452">
    <property type="entry name" value="TPR-like"/>
    <property type="match status" value="1"/>
</dbReference>
<feature type="domain" description="SusD-like N-terminal" evidence="7">
    <location>
        <begin position="4"/>
        <end position="96"/>
    </location>
</feature>
<comment type="subcellular location">
    <subcellularLocation>
        <location evidence="1">Cell outer membrane</location>
    </subcellularLocation>
</comment>
<name>A0ABS9SKU6_9BACT</name>
<protein>
    <submittedName>
        <fullName evidence="8">RagB/SusD family nutrient uptake outer membrane protein</fullName>
    </submittedName>
</protein>